<keyword evidence="1" id="KW-0812">Transmembrane</keyword>
<sequence length="134" mass="13800">MAQQAASERMPGKLKFALGAVWFQGLMNVVAAVLLFSLVSDRADHGQDEDAGVLRALAYVSLLAAAVLIAAAVLALRRLKGVRIAVIAVESILMAGALFTLFSGGGGPVIAGLVLGAFVIASFASAEGKAWFTR</sequence>
<feature type="transmembrane region" description="Helical" evidence="1">
    <location>
        <begin position="108"/>
        <end position="126"/>
    </location>
</feature>
<evidence type="ECO:0000313" key="2">
    <source>
        <dbReference type="EMBL" id="MEU0711806.1"/>
    </source>
</evidence>
<dbReference type="Proteomes" id="UP001550378">
    <property type="component" value="Unassembled WGS sequence"/>
</dbReference>
<feature type="transmembrane region" description="Helical" evidence="1">
    <location>
        <begin position="16"/>
        <end position="36"/>
    </location>
</feature>
<comment type="caution">
    <text evidence="2">The sequence shown here is derived from an EMBL/GenBank/DDBJ whole genome shotgun (WGS) entry which is preliminary data.</text>
</comment>
<evidence type="ECO:0008006" key="4">
    <source>
        <dbReference type="Google" id="ProtNLM"/>
    </source>
</evidence>
<feature type="transmembrane region" description="Helical" evidence="1">
    <location>
        <begin position="56"/>
        <end position="76"/>
    </location>
</feature>
<gene>
    <name evidence="2" type="ORF">ABZ508_31035</name>
</gene>
<name>A0ABV2WEQ6_9ACTN</name>
<protein>
    <recommendedName>
        <fullName evidence="4">Integral membrane protein</fullName>
    </recommendedName>
</protein>
<dbReference type="RefSeq" id="WP_360029229.1">
    <property type="nucleotide sequence ID" value="NZ_JBEXZR010000041.1"/>
</dbReference>
<evidence type="ECO:0000313" key="3">
    <source>
        <dbReference type="Proteomes" id="UP001550378"/>
    </source>
</evidence>
<keyword evidence="1" id="KW-1133">Transmembrane helix</keyword>
<proteinExistence type="predicted"/>
<keyword evidence="3" id="KW-1185">Reference proteome</keyword>
<evidence type="ECO:0000256" key="1">
    <source>
        <dbReference type="SAM" id="Phobius"/>
    </source>
</evidence>
<reference evidence="2 3" key="1">
    <citation type="submission" date="2024-06" db="EMBL/GenBank/DDBJ databases">
        <title>The Natural Products Discovery Center: Release of the First 8490 Sequenced Strains for Exploring Actinobacteria Biosynthetic Diversity.</title>
        <authorList>
            <person name="Kalkreuter E."/>
            <person name="Kautsar S.A."/>
            <person name="Yang D."/>
            <person name="Bader C.D."/>
            <person name="Teijaro C.N."/>
            <person name="Fluegel L."/>
            <person name="Davis C.M."/>
            <person name="Simpson J.R."/>
            <person name="Lauterbach L."/>
            <person name="Steele A.D."/>
            <person name="Gui C."/>
            <person name="Meng S."/>
            <person name="Li G."/>
            <person name="Viehrig K."/>
            <person name="Ye F."/>
            <person name="Su P."/>
            <person name="Kiefer A.F."/>
            <person name="Nichols A."/>
            <person name="Cepeda A.J."/>
            <person name="Yan W."/>
            <person name="Fan B."/>
            <person name="Jiang Y."/>
            <person name="Adhikari A."/>
            <person name="Zheng C.-J."/>
            <person name="Schuster L."/>
            <person name="Cowan T.M."/>
            <person name="Smanski M.J."/>
            <person name="Chevrette M.G."/>
            <person name="De Carvalho L.P.S."/>
            <person name="Shen B."/>
        </authorList>
    </citation>
    <scope>NUCLEOTIDE SEQUENCE [LARGE SCALE GENOMIC DNA]</scope>
    <source>
        <strain evidence="2 3">NPDC006337</strain>
    </source>
</reference>
<accession>A0ABV2WEQ6</accession>
<dbReference type="EMBL" id="JBEXZR010000041">
    <property type="protein sequence ID" value="MEU0711806.1"/>
    <property type="molecule type" value="Genomic_DNA"/>
</dbReference>
<organism evidence="2 3">
    <name type="scientific">Streptomyces lavendulocolor</name>
    <dbReference type="NCBI Taxonomy" id="67316"/>
    <lineage>
        <taxon>Bacteria</taxon>
        <taxon>Bacillati</taxon>
        <taxon>Actinomycetota</taxon>
        <taxon>Actinomycetes</taxon>
        <taxon>Kitasatosporales</taxon>
        <taxon>Streptomycetaceae</taxon>
        <taxon>Streptomyces</taxon>
    </lineage>
</organism>
<keyword evidence="1" id="KW-0472">Membrane</keyword>
<feature type="transmembrane region" description="Helical" evidence="1">
    <location>
        <begin position="83"/>
        <end position="102"/>
    </location>
</feature>